<dbReference type="AlphaFoldDB" id="A0A6M8FH19"/>
<sequence length="545" mass="60143">MPTAISYVRFSSKKQEEGDSVRRQRRMAAEWVARNPDYTLSDIRYEDLGLSASKGDHLHGNLGKILEAVESGAIPQGSVIIIESLDRFSRLPAIKTLNMLEKVVEKGVDLITLSDNQRYDRDSINGPQLFMLAGAAMGAYEYSQNLARRVRDSYQGREEAAKNGKGINRRNPFWLTSQGKLKRTEDGAEALEVVVVRDVFASFVSGVGIRELARKHSDHFANPSSVRKLLTNPAAIGHWQRYTLTGVDVENGRKKQLRAPAELIKDVFEFAVDDVLFYQAQKMLKHQSVVTHARVNPLAGLVVCANCGGNFAKRNANAKSVHASMSCYTRGLNKENCSNSKNYPMPVLGAVFFETMRGYIYTSLQKTKLSGYEKERVLLEAQIDENATKRRRLLPLIEDGDDPEVMARYEQLKVEGKELSAQLASLPDDSGEGVVSVAEMYAAINGDPLALAKTLQIGGYRIVCDDQGGMVAGGEQWAFLGYNRKGKTFLVKMPDGTVTTHDSLLASGGGSNHPDAGHELLLDPDGPLEPDDEDAPVFFWAKAIR</sequence>
<keyword evidence="2" id="KW-0233">DNA recombination</keyword>
<dbReference type="RefSeq" id="WP_173206392.1">
    <property type="nucleotide sequence ID" value="NZ_CP053697.2"/>
</dbReference>
<keyword evidence="1" id="KW-0238">DNA-binding</keyword>
<dbReference type="GO" id="GO:0003677">
    <property type="term" value="F:DNA binding"/>
    <property type="evidence" value="ECO:0007669"/>
    <property type="project" value="UniProtKB-KW"/>
</dbReference>
<evidence type="ECO:0000259" key="3">
    <source>
        <dbReference type="PROSITE" id="PS51736"/>
    </source>
</evidence>
<evidence type="ECO:0000313" key="4">
    <source>
        <dbReference type="EMBL" id="QKE63229.1"/>
    </source>
</evidence>
<evidence type="ECO:0000256" key="1">
    <source>
        <dbReference type="ARBA" id="ARBA00023125"/>
    </source>
</evidence>
<dbReference type="InterPro" id="IPR038109">
    <property type="entry name" value="DNA_bind_recomb_sf"/>
</dbReference>
<organism evidence="4 5">
    <name type="scientific">Aquipseudomonas campi</name>
    <dbReference type="NCBI Taxonomy" id="2731681"/>
    <lineage>
        <taxon>Bacteria</taxon>
        <taxon>Pseudomonadati</taxon>
        <taxon>Pseudomonadota</taxon>
        <taxon>Gammaproteobacteria</taxon>
        <taxon>Pseudomonadales</taxon>
        <taxon>Pseudomonadaceae</taxon>
        <taxon>Aquipseudomonas</taxon>
    </lineage>
</organism>
<proteinExistence type="predicted"/>
<protein>
    <submittedName>
        <fullName evidence="4">Recombinase family protein</fullName>
    </submittedName>
</protein>
<dbReference type="Proteomes" id="UP000501379">
    <property type="component" value="Chromosome"/>
</dbReference>
<dbReference type="Gene3D" id="3.90.1750.20">
    <property type="entry name" value="Putative Large Serine Recombinase, Chain B, Domain 2"/>
    <property type="match status" value="1"/>
</dbReference>
<dbReference type="PROSITE" id="PS51736">
    <property type="entry name" value="RECOMBINASES_3"/>
    <property type="match status" value="1"/>
</dbReference>
<dbReference type="InterPro" id="IPR006119">
    <property type="entry name" value="Resolv_N"/>
</dbReference>
<keyword evidence="5" id="KW-1185">Reference proteome</keyword>
<evidence type="ECO:0000313" key="5">
    <source>
        <dbReference type="Proteomes" id="UP000501379"/>
    </source>
</evidence>
<dbReference type="SMART" id="SM00857">
    <property type="entry name" value="Resolvase"/>
    <property type="match status" value="1"/>
</dbReference>
<dbReference type="PANTHER" id="PTHR30461">
    <property type="entry name" value="DNA-INVERTASE FROM LAMBDOID PROPHAGE"/>
    <property type="match status" value="1"/>
</dbReference>
<feature type="domain" description="Resolvase/invertase-type recombinase catalytic" evidence="3">
    <location>
        <begin position="3"/>
        <end position="164"/>
    </location>
</feature>
<dbReference type="CDD" id="cd00338">
    <property type="entry name" value="Ser_Recombinase"/>
    <property type="match status" value="1"/>
</dbReference>
<dbReference type="InterPro" id="IPR025827">
    <property type="entry name" value="Zn_ribbon_recom_dom"/>
</dbReference>
<name>A0A6M8FH19_9GAMM</name>
<dbReference type="Pfam" id="PF07508">
    <property type="entry name" value="Recombinase"/>
    <property type="match status" value="1"/>
</dbReference>
<dbReference type="Pfam" id="PF13408">
    <property type="entry name" value="Zn_ribbon_recom"/>
    <property type="match status" value="1"/>
</dbReference>
<reference evidence="4" key="1">
    <citation type="submission" date="2020-07" db="EMBL/GenBank/DDBJ databases">
        <title>Nitrate ammonifying Pseudomonas campi sp. nov. isolated from German agricultural grassland.</title>
        <authorList>
            <person name="Timsy T."/>
            <person name="Ulrich A."/>
            <person name="Spanner T."/>
            <person name="Foesel B."/>
            <person name="Kolb S."/>
            <person name="Horn M.A."/>
            <person name="Behrendt U."/>
        </authorList>
    </citation>
    <scope>NUCLEOTIDE SEQUENCE</scope>
    <source>
        <strain evidence="4">S1-A32-2</strain>
    </source>
</reference>
<dbReference type="SUPFAM" id="SSF53041">
    <property type="entry name" value="Resolvase-like"/>
    <property type="match status" value="1"/>
</dbReference>
<dbReference type="Pfam" id="PF00239">
    <property type="entry name" value="Resolvase"/>
    <property type="match status" value="1"/>
</dbReference>
<dbReference type="KEGG" id="pcam:HNE05_07610"/>
<dbReference type="InterPro" id="IPR050639">
    <property type="entry name" value="SSR_resolvase"/>
</dbReference>
<dbReference type="InterPro" id="IPR011109">
    <property type="entry name" value="DNA_bind_recombinase_dom"/>
</dbReference>
<dbReference type="Gene3D" id="3.40.50.1390">
    <property type="entry name" value="Resolvase, N-terminal catalytic domain"/>
    <property type="match status" value="1"/>
</dbReference>
<evidence type="ECO:0000256" key="2">
    <source>
        <dbReference type="ARBA" id="ARBA00023172"/>
    </source>
</evidence>
<accession>A0A6M8FH19</accession>
<dbReference type="EMBL" id="CP053697">
    <property type="protein sequence ID" value="QKE63229.1"/>
    <property type="molecule type" value="Genomic_DNA"/>
</dbReference>
<dbReference type="GO" id="GO:0000150">
    <property type="term" value="F:DNA strand exchange activity"/>
    <property type="evidence" value="ECO:0007669"/>
    <property type="project" value="InterPro"/>
</dbReference>
<dbReference type="InterPro" id="IPR036162">
    <property type="entry name" value="Resolvase-like_N_sf"/>
</dbReference>
<gene>
    <name evidence="4" type="ORF">HNE05_07610</name>
</gene>
<dbReference type="PANTHER" id="PTHR30461:SF2">
    <property type="entry name" value="SERINE RECOMBINASE PINE-RELATED"/>
    <property type="match status" value="1"/>
</dbReference>